<keyword evidence="3" id="KW-1185">Reference proteome</keyword>
<dbReference type="Proteomes" id="UP000006038">
    <property type="component" value="Chromosome 9"/>
</dbReference>
<reference evidence="2" key="2">
    <citation type="submission" date="2013-04" db="UniProtKB">
        <authorList>
            <consortium name="EnsemblPlants"/>
        </authorList>
    </citation>
    <scope>IDENTIFICATION</scope>
</reference>
<evidence type="ECO:0000256" key="1">
    <source>
        <dbReference type="SAM" id="Phobius"/>
    </source>
</evidence>
<sequence>MYKNKLRCPQSYRHIKQVALARFKSLDSKIFSVFCYSVIFRYLFCSLCSFAPCLLLLRMISMIVSVRRFHISYYLIQSCRVPLFVLYSLVGPE</sequence>
<keyword evidence="1" id="KW-0472">Membrane</keyword>
<dbReference type="EnsemblPlants" id="OB09G23650.1">
    <property type="protein sequence ID" value="OB09G23650.1"/>
    <property type="gene ID" value="OB09G23650"/>
</dbReference>
<dbReference type="HOGENOM" id="CLU_2403193_0_0_1"/>
<protein>
    <submittedName>
        <fullName evidence="2">Uncharacterized protein</fullName>
    </submittedName>
</protein>
<feature type="transmembrane region" description="Helical" evidence="1">
    <location>
        <begin position="30"/>
        <end position="57"/>
    </location>
</feature>
<name>J3MZD6_ORYBR</name>
<accession>J3MZD6</accession>
<keyword evidence="1" id="KW-1133">Transmembrane helix</keyword>
<keyword evidence="1" id="KW-0812">Transmembrane</keyword>
<evidence type="ECO:0000313" key="3">
    <source>
        <dbReference type="Proteomes" id="UP000006038"/>
    </source>
</evidence>
<reference evidence="2" key="1">
    <citation type="journal article" date="2013" name="Nat. Commun.">
        <title>Whole-genome sequencing of Oryza brachyantha reveals mechanisms underlying Oryza genome evolution.</title>
        <authorList>
            <person name="Chen J."/>
            <person name="Huang Q."/>
            <person name="Gao D."/>
            <person name="Wang J."/>
            <person name="Lang Y."/>
            <person name="Liu T."/>
            <person name="Li B."/>
            <person name="Bai Z."/>
            <person name="Luis Goicoechea J."/>
            <person name="Liang C."/>
            <person name="Chen C."/>
            <person name="Zhang W."/>
            <person name="Sun S."/>
            <person name="Liao Y."/>
            <person name="Zhang X."/>
            <person name="Yang L."/>
            <person name="Song C."/>
            <person name="Wang M."/>
            <person name="Shi J."/>
            <person name="Liu G."/>
            <person name="Liu J."/>
            <person name="Zhou H."/>
            <person name="Zhou W."/>
            <person name="Yu Q."/>
            <person name="An N."/>
            <person name="Chen Y."/>
            <person name="Cai Q."/>
            <person name="Wang B."/>
            <person name="Liu B."/>
            <person name="Min J."/>
            <person name="Huang Y."/>
            <person name="Wu H."/>
            <person name="Li Z."/>
            <person name="Zhang Y."/>
            <person name="Yin Y."/>
            <person name="Song W."/>
            <person name="Jiang J."/>
            <person name="Jackson S.A."/>
            <person name="Wing R.A."/>
            <person name="Wang J."/>
            <person name="Chen M."/>
        </authorList>
    </citation>
    <scope>NUCLEOTIDE SEQUENCE [LARGE SCALE GENOMIC DNA]</scope>
    <source>
        <strain evidence="2">cv. IRGC 101232</strain>
    </source>
</reference>
<dbReference type="Gramene" id="OB09G23650.1">
    <property type="protein sequence ID" value="OB09G23650.1"/>
    <property type="gene ID" value="OB09G23650"/>
</dbReference>
<evidence type="ECO:0000313" key="2">
    <source>
        <dbReference type="EnsemblPlants" id="OB09G23650.1"/>
    </source>
</evidence>
<dbReference type="AlphaFoldDB" id="J3MZD6"/>
<organism evidence="2">
    <name type="scientific">Oryza brachyantha</name>
    <name type="common">malo sina</name>
    <dbReference type="NCBI Taxonomy" id="4533"/>
    <lineage>
        <taxon>Eukaryota</taxon>
        <taxon>Viridiplantae</taxon>
        <taxon>Streptophyta</taxon>
        <taxon>Embryophyta</taxon>
        <taxon>Tracheophyta</taxon>
        <taxon>Spermatophyta</taxon>
        <taxon>Magnoliopsida</taxon>
        <taxon>Liliopsida</taxon>
        <taxon>Poales</taxon>
        <taxon>Poaceae</taxon>
        <taxon>BOP clade</taxon>
        <taxon>Oryzoideae</taxon>
        <taxon>Oryzeae</taxon>
        <taxon>Oryzinae</taxon>
        <taxon>Oryza</taxon>
    </lineage>
</organism>
<proteinExistence type="predicted"/>